<accession>A0A951U575</accession>
<gene>
    <name evidence="2" type="ORF">KME07_12995</name>
</gene>
<dbReference type="Proteomes" id="UP000707356">
    <property type="component" value="Unassembled WGS sequence"/>
</dbReference>
<dbReference type="EMBL" id="JAHHHV010000067">
    <property type="protein sequence ID" value="MBW4466335.1"/>
    <property type="molecule type" value="Genomic_DNA"/>
</dbReference>
<name>A0A951U575_9CYAN</name>
<evidence type="ECO:0000313" key="3">
    <source>
        <dbReference type="Proteomes" id="UP000707356"/>
    </source>
</evidence>
<protein>
    <submittedName>
        <fullName evidence="2">Uncharacterized protein</fullName>
    </submittedName>
</protein>
<reference evidence="2" key="1">
    <citation type="submission" date="2021-05" db="EMBL/GenBank/DDBJ databases">
        <authorList>
            <person name="Pietrasiak N."/>
            <person name="Ward R."/>
            <person name="Stajich J.E."/>
            <person name="Kurbessoian T."/>
        </authorList>
    </citation>
    <scope>NUCLEOTIDE SEQUENCE</scope>
    <source>
        <strain evidence="2">GSE-TBD4-15B</strain>
    </source>
</reference>
<comment type="caution">
    <text evidence="2">The sequence shown here is derived from an EMBL/GenBank/DDBJ whole genome shotgun (WGS) entry which is preliminary data.</text>
</comment>
<evidence type="ECO:0000256" key="1">
    <source>
        <dbReference type="SAM" id="MobiDB-lite"/>
    </source>
</evidence>
<organism evidence="2 3">
    <name type="scientific">Pegethrix bostrychoides GSE-TBD4-15B</name>
    <dbReference type="NCBI Taxonomy" id="2839662"/>
    <lineage>
        <taxon>Bacteria</taxon>
        <taxon>Bacillati</taxon>
        <taxon>Cyanobacteriota</taxon>
        <taxon>Cyanophyceae</taxon>
        <taxon>Oculatellales</taxon>
        <taxon>Oculatellaceae</taxon>
        <taxon>Pegethrix</taxon>
    </lineage>
</organism>
<proteinExistence type="predicted"/>
<dbReference type="AlphaFoldDB" id="A0A951U575"/>
<feature type="region of interest" description="Disordered" evidence="1">
    <location>
        <begin position="1"/>
        <end position="25"/>
    </location>
</feature>
<evidence type="ECO:0000313" key="2">
    <source>
        <dbReference type="EMBL" id="MBW4466335.1"/>
    </source>
</evidence>
<sequence>MVNRKKSGSEQPQDRKLEDDSEGACRPTFYMTTELLNAIEQQSSVEDKKRSPFVAELLEFLLTSPTGKQLRDSAAKHRRSLVDELEHQLILFSEQIPAERIAELAAASQRHPDQMLIRLVLLGLRVYERGIARMEAEIEGSSELS</sequence>
<reference evidence="2" key="2">
    <citation type="journal article" date="2022" name="Microbiol. Resour. Announc.">
        <title>Metagenome Sequencing to Explore Phylogenomics of Terrestrial Cyanobacteria.</title>
        <authorList>
            <person name="Ward R.D."/>
            <person name="Stajich J.E."/>
            <person name="Johansen J.R."/>
            <person name="Huntemann M."/>
            <person name="Clum A."/>
            <person name="Foster B."/>
            <person name="Foster B."/>
            <person name="Roux S."/>
            <person name="Palaniappan K."/>
            <person name="Varghese N."/>
            <person name="Mukherjee S."/>
            <person name="Reddy T.B.K."/>
            <person name="Daum C."/>
            <person name="Copeland A."/>
            <person name="Chen I.A."/>
            <person name="Ivanova N.N."/>
            <person name="Kyrpides N.C."/>
            <person name="Shapiro N."/>
            <person name="Eloe-Fadrosh E.A."/>
            <person name="Pietrasiak N."/>
        </authorList>
    </citation>
    <scope>NUCLEOTIDE SEQUENCE</scope>
    <source>
        <strain evidence="2">GSE-TBD4-15B</strain>
    </source>
</reference>